<protein>
    <recommendedName>
        <fullName evidence="3 8">Dihydrofolate reductase</fullName>
        <ecNumber evidence="3 8">1.5.1.3</ecNumber>
    </recommendedName>
</protein>
<evidence type="ECO:0000256" key="7">
    <source>
        <dbReference type="ARBA" id="ARBA00025067"/>
    </source>
</evidence>
<evidence type="ECO:0000256" key="8">
    <source>
        <dbReference type="PIRNR" id="PIRNR000194"/>
    </source>
</evidence>
<evidence type="ECO:0000256" key="2">
    <source>
        <dbReference type="ARBA" id="ARBA00009539"/>
    </source>
</evidence>
<dbReference type="GO" id="GO:0050661">
    <property type="term" value="F:NADP binding"/>
    <property type="evidence" value="ECO:0007669"/>
    <property type="project" value="InterPro"/>
</dbReference>
<reference evidence="10 11" key="1">
    <citation type="submission" date="2019-12" db="EMBL/GenBank/DDBJ databases">
        <title>Genomic-based taxomic classification of the family Erythrobacteraceae.</title>
        <authorList>
            <person name="Xu L."/>
        </authorList>
    </citation>
    <scope>NUCLEOTIDE SEQUENCE [LARGE SCALE GENOMIC DNA]</scope>
    <source>
        <strain evidence="10 11">M0322</strain>
    </source>
</reference>
<evidence type="ECO:0000313" key="10">
    <source>
        <dbReference type="EMBL" id="MXO70597.1"/>
    </source>
</evidence>
<dbReference type="GO" id="GO:0046655">
    <property type="term" value="P:folic acid metabolic process"/>
    <property type="evidence" value="ECO:0007669"/>
    <property type="project" value="TreeGrafter"/>
</dbReference>
<dbReference type="PANTHER" id="PTHR48069:SF3">
    <property type="entry name" value="DIHYDROFOLATE REDUCTASE"/>
    <property type="match status" value="1"/>
</dbReference>
<proteinExistence type="inferred from homology"/>
<comment type="function">
    <text evidence="7 8">Key enzyme in folate metabolism. Catalyzes an essential reaction for de novo glycine and purine synthesis, and for DNA precursor synthesis.</text>
</comment>
<dbReference type="AlphaFoldDB" id="A0A844YWZ9"/>
<dbReference type="PIRSF" id="PIRSF000194">
    <property type="entry name" value="DHFR"/>
    <property type="match status" value="1"/>
</dbReference>
<dbReference type="Proteomes" id="UP000466966">
    <property type="component" value="Unassembled WGS sequence"/>
</dbReference>
<dbReference type="InterPro" id="IPR012259">
    <property type="entry name" value="DHFR"/>
</dbReference>
<evidence type="ECO:0000256" key="5">
    <source>
        <dbReference type="ARBA" id="ARBA00022857"/>
    </source>
</evidence>
<dbReference type="SUPFAM" id="SSF53597">
    <property type="entry name" value="Dihydrofolate reductase-like"/>
    <property type="match status" value="1"/>
</dbReference>
<organism evidence="10 11">
    <name type="scientific">Alteraurantiacibacter buctensis</name>
    <dbReference type="NCBI Taxonomy" id="1503981"/>
    <lineage>
        <taxon>Bacteria</taxon>
        <taxon>Pseudomonadati</taxon>
        <taxon>Pseudomonadota</taxon>
        <taxon>Alphaproteobacteria</taxon>
        <taxon>Sphingomonadales</taxon>
        <taxon>Erythrobacteraceae</taxon>
        <taxon>Alteraurantiacibacter</taxon>
    </lineage>
</organism>
<feature type="domain" description="DHFR" evidence="9">
    <location>
        <begin position="4"/>
        <end position="160"/>
    </location>
</feature>
<dbReference type="UniPathway" id="UPA00077">
    <property type="reaction ID" value="UER00158"/>
</dbReference>
<dbReference type="OrthoDB" id="9804315at2"/>
<name>A0A844YWZ9_9SPHN</name>
<evidence type="ECO:0000256" key="6">
    <source>
        <dbReference type="ARBA" id="ARBA00023002"/>
    </source>
</evidence>
<dbReference type="InterPro" id="IPR024072">
    <property type="entry name" value="DHFR-like_dom_sf"/>
</dbReference>
<comment type="catalytic activity">
    <reaction evidence="8">
        <text>(6S)-5,6,7,8-tetrahydrofolate + NADP(+) = 7,8-dihydrofolate + NADPH + H(+)</text>
        <dbReference type="Rhea" id="RHEA:15009"/>
        <dbReference type="ChEBI" id="CHEBI:15378"/>
        <dbReference type="ChEBI" id="CHEBI:57451"/>
        <dbReference type="ChEBI" id="CHEBI:57453"/>
        <dbReference type="ChEBI" id="CHEBI:57783"/>
        <dbReference type="ChEBI" id="CHEBI:58349"/>
        <dbReference type="EC" id="1.5.1.3"/>
    </reaction>
</comment>
<gene>
    <name evidence="10" type="ORF">GRI99_02980</name>
</gene>
<dbReference type="PANTHER" id="PTHR48069">
    <property type="entry name" value="DIHYDROFOLATE REDUCTASE"/>
    <property type="match status" value="1"/>
</dbReference>
<evidence type="ECO:0000256" key="3">
    <source>
        <dbReference type="ARBA" id="ARBA00012856"/>
    </source>
</evidence>
<dbReference type="GO" id="GO:0006730">
    <property type="term" value="P:one-carbon metabolic process"/>
    <property type="evidence" value="ECO:0007669"/>
    <property type="project" value="UniProtKB-KW"/>
</dbReference>
<dbReference type="Gene3D" id="3.40.430.10">
    <property type="entry name" value="Dihydrofolate Reductase, subunit A"/>
    <property type="match status" value="1"/>
</dbReference>
<dbReference type="PRINTS" id="PR00070">
    <property type="entry name" value="DHFR"/>
</dbReference>
<dbReference type="PROSITE" id="PS51330">
    <property type="entry name" value="DHFR_2"/>
    <property type="match status" value="1"/>
</dbReference>
<dbReference type="InterPro" id="IPR001796">
    <property type="entry name" value="DHFR_dom"/>
</dbReference>
<comment type="pathway">
    <text evidence="1 8">Cofactor biosynthesis; tetrahydrofolate biosynthesis; 5,6,7,8-tetrahydrofolate from 7,8-dihydrofolate: step 1/1.</text>
</comment>
<dbReference type="GO" id="GO:0005829">
    <property type="term" value="C:cytosol"/>
    <property type="evidence" value="ECO:0007669"/>
    <property type="project" value="TreeGrafter"/>
</dbReference>
<dbReference type="EMBL" id="WTYV01000001">
    <property type="protein sequence ID" value="MXO70597.1"/>
    <property type="molecule type" value="Genomic_DNA"/>
</dbReference>
<dbReference type="CDD" id="cd00209">
    <property type="entry name" value="DHFR"/>
    <property type="match status" value="1"/>
</dbReference>
<comment type="similarity">
    <text evidence="2 8">Belongs to the dihydrofolate reductase family.</text>
</comment>
<accession>A0A844YWZ9</accession>
<keyword evidence="6 8" id="KW-0560">Oxidoreductase</keyword>
<keyword evidence="5 8" id="KW-0521">NADP</keyword>
<sequence>MEREVPFVVARATNGCIAAGGDVPWKIREDLQRFKAHTMGMPMVMGRKTFESLPGLLPGRRHIVVTRNPGWNAPGAEVAHDEGGVLALVGNGDFSVIGGAEIFAMLDHLATRWEITEVFEDTAGDVFMPLPDSAQWEEVAREHRPAAHGWPAHDFVTYRRRAR</sequence>
<dbReference type="GO" id="GO:0004146">
    <property type="term" value="F:dihydrofolate reductase activity"/>
    <property type="evidence" value="ECO:0007669"/>
    <property type="project" value="UniProtKB-EC"/>
</dbReference>
<dbReference type="EC" id="1.5.1.3" evidence="3 8"/>
<comment type="caution">
    <text evidence="10">The sequence shown here is derived from an EMBL/GenBank/DDBJ whole genome shotgun (WGS) entry which is preliminary data.</text>
</comment>
<dbReference type="Pfam" id="PF00186">
    <property type="entry name" value="DHFR_1"/>
    <property type="match status" value="1"/>
</dbReference>
<evidence type="ECO:0000259" key="9">
    <source>
        <dbReference type="PROSITE" id="PS51330"/>
    </source>
</evidence>
<dbReference type="GO" id="GO:0046654">
    <property type="term" value="P:tetrahydrofolate biosynthetic process"/>
    <property type="evidence" value="ECO:0007669"/>
    <property type="project" value="UniProtKB-UniPathway"/>
</dbReference>
<evidence type="ECO:0000256" key="4">
    <source>
        <dbReference type="ARBA" id="ARBA00022563"/>
    </source>
</evidence>
<evidence type="ECO:0000313" key="11">
    <source>
        <dbReference type="Proteomes" id="UP000466966"/>
    </source>
</evidence>
<dbReference type="RefSeq" id="WP_160770497.1">
    <property type="nucleotide sequence ID" value="NZ_WTYV01000001.1"/>
</dbReference>
<keyword evidence="4 8" id="KW-0554">One-carbon metabolism</keyword>
<evidence type="ECO:0000256" key="1">
    <source>
        <dbReference type="ARBA" id="ARBA00004903"/>
    </source>
</evidence>
<dbReference type="GO" id="GO:0046452">
    <property type="term" value="P:dihydrofolate metabolic process"/>
    <property type="evidence" value="ECO:0007669"/>
    <property type="project" value="TreeGrafter"/>
</dbReference>
<keyword evidence="11" id="KW-1185">Reference proteome</keyword>